<organism evidence="2 3">
    <name type="scientific">Gimesia panareensis</name>
    <dbReference type="NCBI Taxonomy" id="2527978"/>
    <lineage>
        <taxon>Bacteria</taxon>
        <taxon>Pseudomonadati</taxon>
        <taxon>Planctomycetota</taxon>
        <taxon>Planctomycetia</taxon>
        <taxon>Planctomycetales</taxon>
        <taxon>Planctomycetaceae</taxon>
        <taxon>Gimesia</taxon>
    </lineage>
</organism>
<accession>A0A518FIW8</accession>
<dbReference type="EMBL" id="CP036317">
    <property type="protein sequence ID" value="QDV16243.1"/>
    <property type="molecule type" value="Genomic_DNA"/>
</dbReference>
<feature type="chain" id="PRO_5022133149" description="Preprotein translocase subunit SecD" evidence="1">
    <location>
        <begin position="18"/>
        <end position="313"/>
    </location>
</feature>
<reference evidence="2 3" key="1">
    <citation type="submission" date="2019-02" db="EMBL/GenBank/DDBJ databases">
        <title>Deep-cultivation of Planctomycetes and their phenomic and genomic characterization uncovers novel biology.</title>
        <authorList>
            <person name="Wiegand S."/>
            <person name="Jogler M."/>
            <person name="Boedeker C."/>
            <person name="Pinto D."/>
            <person name="Vollmers J."/>
            <person name="Rivas-Marin E."/>
            <person name="Kohn T."/>
            <person name="Peeters S.H."/>
            <person name="Heuer A."/>
            <person name="Rast P."/>
            <person name="Oberbeckmann S."/>
            <person name="Bunk B."/>
            <person name="Jeske O."/>
            <person name="Meyerdierks A."/>
            <person name="Storesund J.E."/>
            <person name="Kallscheuer N."/>
            <person name="Luecker S."/>
            <person name="Lage O.M."/>
            <person name="Pohl T."/>
            <person name="Merkel B.J."/>
            <person name="Hornburger P."/>
            <person name="Mueller R.-W."/>
            <person name="Bruemmer F."/>
            <person name="Labrenz M."/>
            <person name="Spormann A.M."/>
            <person name="Op den Camp H."/>
            <person name="Overmann J."/>
            <person name="Amann R."/>
            <person name="Jetten M.S.M."/>
            <person name="Mascher T."/>
            <person name="Medema M.H."/>
            <person name="Devos D.P."/>
            <person name="Kaster A.-K."/>
            <person name="Ovreas L."/>
            <person name="Rohde M."/>
            <person name="Galperin M.Y."/>
            <person name="Jogler C."/>
        </authorList>
    </citation>
    <scope>NUCLEOTIDE SEQUENCE [LARGE SCALE GENOMIC DNA]</scope>
    <source>
        <strain evidence="2 3">Pan153</strain>
    </source>
</reference>
<evidence type="ECO:0008006" key="4">
    <source>
        <dbReference type="Google" id="ProtNLM"/>
    </source>
</evidence>
<dbReference type="OrthoDB" id="250033at2"/>
<dbReference type="Pfam" id="PF19777">
    <property type="entry name" value="DUF6263"/>
    <property type="match status" value="1"/>
</dbReference>
<dbReference type="AlphaFoldDB" id="A0A518FIW8"/>
<dbReference type="Proteomes" id="UP000320839">
    <property type="component" value="Chromosome"/>
</dbReference>
<protein>
    <recommendedName>
        <fullName evidence="4">Preprotein translocase subunit SecD</fullName>
    </recommendedName>
</protein>
<dbReference type="InterPro" id="IPR046230">
    <property type="entry name" value="DUF6263"/>
</dbReference>
<name>A0A518FIW8_9PLAN</name>
<evidence type="ECO:0000313" key="2">
    <source>
        <dbReference type="EMBL" id="QDV16243.1"/>
    </source>
</evidence>
<evidence type="ECO:0000256" key="1">
    <source>
        <dbReference type="SAM" id="SignalP"/>
    </source>
</evidence>
<sequence precursor="true">MRSTVFCLLPLMLSQFSAPLSVTSAAEEEAKSYSLRYKFTPNEFVHYSVESTNQITVQLNQNKQTSANASNTLKHYRVISVNEEGNGTLETRIDRVKMSVQFDNATPATFDSEQPPEKDLEQFKPIRANISKPTRVVYSPVGKVIKILELNIGQDGAKFEEAKAPGKIDQEQKRRLGFLIPLPEEEVKIGDSWNDDLEVEVALSKTLRKKVPVRRTFTLDAVEDGTAVITFKTKIMTRLNDPKLSMQLIQKTPSGTIKLDLERGILISQDVSLDKAQVGVFDGKGAMRAVTTRVETLVDPTEVAQKEQATNAQ</sequence>
<gene>
    <name evidence="2" type="ORF">Pan153_08650</name>
</gene>
<proteinExistence type="predicted"/>
<feature type="signal peptide" evidence="1">
    <location>
        <begin position="1"/>
        <end position="17"/>
    </location>
</feature>
<evidence type="ECO:0000313" key="3">
    <source>
        <dbReference type="Proteomes" id="UP000320839"/>
    </source>
</evidence>
<dbReference type="RefSeq" id="WP_145454177.1">
    <property type="nucleotide sequence ID" value="NZ_CP036317.1"/>
</dbReference>
<keyword evidence="1" id="KW-0732">Signal</keyword>